<evidence type="ECO:0000256" key="5">
    <source>
        <dbReference type="ARBA" id="ARBA00023136"/>
    </source>
</evidence>
<feature type="compositionally biased region" description="Polar residues" evidence="6">
    <location>
        <begin position="727"/>
        <end position="736"/>
    </location>
</feature>
<dbReference type="Pfam" id="PF01602">
    <property type="entry name" value="Adaptin_N"/>
    <property type="match status" value="2"/>
</dbReference>
<dbReference type="GO" id="GO:0012505">
    <property type="term" value="C:endomembrane system"/>
    <property type="evidence" value="ECO:0007669"/>
    <property type="project" value="UniProtKB-SubCell"/>
</dbReference>
<evidence type="ECO:0000256" key="2">
    <source>
        <dbReference type="ARBA" id="ARBA00006613"/>
    </source>
</evidence>
<feature type="domain" description="Clathrin/coatomer adaptor adaptin-like N-terminal" evidence="7">
    <location>
        <begin position="59"/>
        <end position="128"/>
    </location>
</feature>
<evidence type="ECO:0000256" key="6">
    <source>
        <dbReference type="SAM" id="MobiDB-lite"/>
    </source>
</evidence>
<comment type="caution">
    <text evidence="8">The sequence shown here is derived from an EMBL/GenBank/DDBJ whole genome shotgun (WGS) entry which is preliminary data.</text>
</comment>
<sequence length="810" mass="89795">MTSFVARMTDPTLDKQRPTASGFVATGEPLMSGQAGQDAKFFQRGKIQEFRAELHAAEARDKKFQKRRTVLKKIVANITMGNDMSPLFSDVVACLGTPSLEIKKMVYLFLVSYGRSKPDQIQLVIPSFLQRIVVYLFLVSYGRSKPDQIQLVIPSFLQDCADHNPLIRALAIRTMSYIPLPVVTEALTDPLRHALKDRDPYVRKTAAICVAKVYTADPRRTERTGFVEMLRDLMLDSNATVVANAVAALVEISERHDGVAFRVNYTVANKLLTALQESSEWGQIYIMDALMTFVPQESKEAEIIAERITVQLQHGNSAVILTTIKVLLYLMNYMENRKLIEYICKKMGPPLVTMLSSGPEVQYVALRNILLIIQRRPAVLKNDVKVFFCKYNDPIYVKLAKLEIMYRLAREENFREVLAELQEYASEVDVDFVRKAVRSIGRLAIKVELAADECIEALLGLIDTKVTYVVQEAVIVIKDIFRRYPGRYEGIIPKLCENLDALDEPEAKAAMIWIIGQFADKIENSDELLDDLVYNFLEEPTEACNSFVQLALLSAVVKLFIYKSNSETSKEIVHKVLKWTTEEIDNPDLRDRGFMYWRLLAINPANAGEIVLAEKPPITTDSDRMDRGSLDQLLLHTGSLGSIYHKNPETFIRNAKAKALPDSPALNEKSRQVRVVPPPDQLPPSVIADIPGPSMPPPRPGTSGGGSSVPAAVPPLPSRADSHAQDDSSNAGNNSLIDHDGDGDDADGGGDVGSDEGDAAEHLRPNGGGSGDPYANMDSAFGKYMKQDASGKPMGNGNGTRRSGEEDLLF</sequence>
<proteinExistence type="inferred from homology"/>
<feature type="region of interest" description="Disordered" evidence="6">
    <location>
        <begin position="662"/>
        <end position="810"/>
    </location>
</feature>
<evidence type="ECO:0000256" key="1">
    <source>
        <dbReference type="ARBA" id="ARBA00004308"/>
    </source>
</evidence>
<protein>
    <submittedName>
        <fullName evidence="8">Adaptor protein complex beta subunit</fullName>
    </submittedName>
</protein>
<keyword evidence="9" id="KW-1185">Reference proteome</keyword>
<keyword evidence="5" id="KW-0472">Membrane</keyword>
<evidence type="ECO:0000256" key="3">
    <source>
        <dbReference type="ARBA" id="ARBA00022448"/>
    </source>
</evidence>
<feature type="domain" description="Clathrin/coatomer adaptor adaptin-like N-terminal" evidence="7">
    <location>
        <begin position="131"/>
        <end position="600"/>
    </location>
</feature>
<name>A0A9Q5HQH2_SANBA</name>
<dbReference type="InterPro" id="IPR011989">
    <property type="entry name" value="ARM-like"/>
</dbReference>
<gene>
    <name evidence="8" type="ORF">A7U60_g8770</name>
</gene>
<dbReference type="OrthoDB" id="10254310at2759"/>
<dbReference type="InterPro" id="IPR002553">
    <property type="entry name" value="Clathrin/coatomer_adapt-like_N"/>
</dbReference>
<dbReference type="Proteomes" id="UP000757232">
    <property type="component" value="Unassembled WGS sequence"/>
</dbReference>
<keyword evidence="4" id="KW-0653">Protein transport</keyword>
<dbReference type="AlphaFoldDB" id="A0A9Q5HQH2"/>
<dbReference type="SUPFAM" id="SSF48371">
    <property type="entry name" value="ARM repeat"/>
    <property type="match status" value="2"/>
</dbReference>
<keyword evidence="3" id="KW-0813">Transport</keyword>
<comment type="subcellular location">
    <subcellularLocation>
        <location evidence="1">Endomembrane system</location>
    </subcellularLocation>
</comment>
<organism evidence="8 9">
    <name type="scientific">Sanghuangporus baumii</name>
    <name type="common">Phellinus baumii</name>
    <dbReference type="NCBI Taxonomy" id="108892"/>
    <lineage>
        <taxon>Eukaryota</taxon>
        <taxon>Fungi</taxon>
        <taxon>Dikarya</taxon>
        <taxon>Basidiomycota</taxon>
        <taxon>Agaricomycotina</taxon>
        <taxon>Agaricomycetes</taxon>
        <taxon>Hymenochaetales</taxon>
        <taxon>Hymenochaetaceae</taxon>
        <taxon>Sanghuangporus</taxon>
    </lineage>
</organism>
<evidence type="ECO:0000313" key="9">
    <source>
        <dbReference type="Proteomes" id="UP000757232"/>
    </source>
</evidence>
<dbReference type="EMBL" id="LNZH02000216">
    <property type="protein sequence ID" value="OCB84098.1"/>
    <property type="molecule type" value="Genomic_DNA"/>
</dbReference>
<reference evidence="8" key="1">
    <citation type="submission" date="2016-06" db="EMBL/GenBank/DDBJ databases">
        <title>Draft Genome sequence of the fungus Inonotus baumii.</title>
        <authorList>
            <person name="Zhu H."/>
            <person name="Lin W."/>
        </authorList>
    </citation>
    <scope>NUCLEOTIDE SEQUENCE</scope>
    <source>
        <strain evidence="8">821</strain>
    </source>
</reference>
<dbReference type="GO" id="GO:0030117">
    <property type="term" value="C:membrane coat"/>
    <property type="evidence" value="ECO:0007669"/>
    <property type="project" value="InterPro"/>
</dbReference>
<feature type="region of interest" description="Disordered" evidence="6">
    <location>
        <begin position="1"/>
        <end position="20"/>
    </location>
</feature>
<dbReference type="PANTHER" id="PTHR11134">
    <property type="entry name" value="ADAPTOR COMPLEX SUBUNIT BETA FAMILY MEMBER"/>
    <property type="match status" value="1"/>
</dbReference>
<dbReference type="InterPro" id="IPR026739">
    <property type="entry name" value="AP_beta"/>
</dbReference>
<comment type="similarity">
    <text evidence="2">Belongs to the adaptor complexes large subunit family.</text>
</comment>
<dbReference type="GO" id="GO:0006886">
    <property type="term" value="P:intracellular protein transport"/>
    <property type="evidence" value="ECO:0007669"/>
    <property type="project" value="InterPro"/>
</dbReference>
<dbReference type="Gene3D" id="1.25.10.10">
    <property type="entry name" value="Leucine-rich Repeat Variant"/>
    <property type="match status" value="2"/>
</dbReference>
<feature type="compositionally biased region" description="Acidic residues" evidence="6">
    <location>
        <begin position="741"/>
        <end position="758"/>
    </location>
</feature>
<evidence type="ECO:0000313" key="8">
    <source>
        <dbReference type="EMBL" id="OCB84098.1"/>
    </source>
</evidence>
<evidence type="ECO:0000256" key="4">
    <source>
        <dbReference type="ARBA" id="ARBA00022927"/>
    </source>
</evidence>
<dbReference type="InterPro" id="IPR016024">
    <property type="entry name" value="ARM-type_fold"/>
</dbReference>
<evidence type="ECO:0000259" key="7">
    <source>
        <dbReference type="Pfam" id="PF01602"/>
    </source>
</evidence>
<dbReference type="GO" id="GO:0016192">
    <property type="term" value="P:vesicle-mediated transport"/>
    <property type="evidence" value="ECO:0007669"/>
    <property type="project" value="InterPro"/>
</dbReference>
<accession>A0A9Q5HQH2</accession>